<dbReference type="RefSeq" id="WP_244197624.1">
    <property type="nucleotide sequence ID" value="NZ_FCOB02000006.1"/>
</dbReference>
<evidence type="ECO:0000313" key="1">
    <source>
        <dbReference type="EMBL" id="SAK54926.1"/>
    </source>
</evidence>
<sequence length="67" mass="7577">MNSIKIEIGQLEKTLSVLALRPRLIRFDYWVSQIERLLERSGLSAQDKQRLGTLHDLLAEAGGRANS</sequence>
<protein>
    <submittedName>
        <fullName evidence="1">Uncharacterized protein</fullName>
    </submittedName>
</protein>
<proteinExistence type="predicted"/>
<dbReference type="AlphaFoldDB" id="A0A158ABF0"/>
<evidence type="ECO:0000313" key="2">
    <source>
        <dbReference type="Proteomes" id="UP000054978"/>
    </source>
</evidence>
<dbReference type="Proteomes" id="UP000054978">
    <property type="component" value="Unassembled WGS sequence"/>
</dbReference>
<organism evidence="1 2">
    <name type="scientific">Caballeronia ptereochthonis</name>
    <dbReference type="NCBI Taxonomy" id="1777144"/>
    <lineage>
        <taxon>Bacteria</taxon>
        <taxon>Pseudomonadati</taxon>
        <taxon>Pseudomonadota</taxon>
        <taxon>Betaproteobacteria</taxon>
        <taxon>Burkholderiales</taxon>
        <taxon>Burkholderiaceae</taxon>
        <taxon>Caballeronia</taxon>
    </lineage>
</organism>
<keyword evidence="2" id="KW-1185">Reference proteome</keyword>
<dbReference type="EMBL" id="FCOB02000006">
    <property type="protein sequence ID" value="SAK54926.1"/>
    <property type="molecule type" value="Genomic_DNA"/>
</dbReference>
<accession>A0A158ABF0</accession>
<reference evidence="1" key="1">
    <citation type="submission" date="2016-01" db="EMBL/GenBank/DDBJ databases">
        <authorList>
            <person name="Peeters C."/>
        </authorList>
    </citation>
    <scope>NUCLEOTIDE SEQUENCE [LARGE SCALE GENOMIC DNA]</scope>
    <source>
        <strain evidence="1">LMG 29326</strain>
    </source>
</reference>
<comment type="caution">
    <text evidence="1">The sequence shown here is derived from an EMBL/GenBank/DDBJ whole genome shotgun (WGS) entry which is preliminary data.</text>
</comment>
<name>A0A158ABF0_9BURK</name>
<gene>
    <name evidence="1" type="ORF">AWB83_01577</name>
</gene>